<evidence type="ECO:0000256" key="2">
    <source>
        <dbReference type="SAM" id="MobiDB-lite"/>
    </source>
</evidence>
<dbReference type="EMBL" id="CAJVPJ010001333">
    <property type="protein sequence ID" value="CAG8586870.1"/>
    <property type="molecule type" value="Genomic_DNA"/>
</dbReference>
<dbReference type="OrthoDB" id="2328217at2759"/>
<dbReference type="AlphaFoldDB" id="A0A9N9G9Q5"/>
<dbReference type="Proteomes" id="UP000789572">
    <property type="component" value="Unassembled WGS sequence"/>
</dbReference>
<evidence type="ECO:0000259" key="3">
    <source>
        <dbReference type="PROSITE" id="PS50966"/>
    </source>
</evidence>
<comment type="caution">
    <text evidence="4">The sequence shown here is derived from an EMBL/GenBank/DDBJ whole genome shotgun (WGS) entry which is preliminary data.</text>
</comment>
<feature type="region of interest" description="Disordered" evidence="2">
    <location>
        <begin position="1"/>
        <end position="24"/>
    </location>
</feature>
<keyword evidence="1" id="KW-0862">Zinc</keyword>
<accession>A0A9N9G9Q5</accession>
<gene>
    <name evidence="4" type="ORF">POCULU_LOCUS6771</name>
</gene>
<proteinExistence type="predicted"/>
<feature type="domain" description="SWIM-type" evidence="3">
    <location>
        <begin position="660"/>
        <end position="693"/>
    </location>
</feature>
<evidence type="ECO:0000256" key="1">
    <source>
        <dbReference type="PROSITE-ProRule" id="PRU00325"/>
    </source>
</evidence>
<keyword evidence="1" id="KW-0479">Metal-binding</keyword>
<protein>
    <submittedName>
        <fullName evidence="4">9732_t:CDS:1</fullName>
    </submittedName>
</protein>
<organism evidence="4 5">
    <name type="scientific">Paraglomus occultum</name>
    <dbReference type="NCBI Taxonomy" id="144539"/>
    <lineage>
        <taxon>Eukaryota</taxon>
        <taxon>Fungi</taxon>
        <taxon>Fungi incertae sedis</taxon>
        <taxon>Mucoromycota</taxon>
        <taxon>Glomeromycotina</taxon>
        <taxon>Glomeromycetes</taxon>
        <taxon>Paraglomerales</taxon>
        <taxon>Paraglomeraceae</taxon>
        <taxon>Paraglomus</taxon>
    </lineage>
</organism>
<name>A0A9N9G9Q5_9GLOM</name>
<dbReference type="GO" id="GO:0008270">
    <property type="term" value="F:zinc ion binding"/>
    <property type="evidence" value="ECO:0007669"/>
    <property type="project" value="UniProtKB-KW"/>
</dbReference>
<dbReference type="InterPro" id="IPR007527">
    <property type="entry name" value="Znf_SWIM"/>
</dbReference>
<reference evidence="4" key="1">
    <citation type="submission" date="2021-06" db="EMBL/GenBank/DDBJ databases">
        <authorList>
            <person name="Kallberg Y."/>
            <person name="Tangrot J."/>
            <person name="Rosling A."/>
        </authorList>
    </citation>
    <scope>NUCLEOTIDE SEQUENCE</scope>
    <source>
        <strain evidence="4">IA702</strain>
    </source>
</reference>
<keyword evidence="1" id="KW-0863">Zinc-finger</keyword>
<keyword evidence="5" id="KW-1185">Reference proteome</keyword>
<feature type="compositionally biased region" description="Polar residues" evidence="2">
    <location>
        <begin position="13"/>
        <end position="24"/>
    </location>
</feature>
<sequence>MESNTDQDRSVMLSRSNSGSSTTQINSNLTGFQLSFDSDDFISESIPYLSSNEIIDEQIEDNPDAILYEINEVYDVIFRAFEEARLSEEPVERTFEIELDTELMEIVSAIDHSSDVKMIKDKFRELSRFLIWPIESGSGYYWEIRKIHLRTRHKQLTNSATMYLGCTMRDDRAWQRPEDQTVIRRSETRAPINRYNCAGNINLSIDVANRRAVVNISHQLQHEHPTYRRVMFPDKAKEWIRTNIHYILQNTSVYRRLCDENLINPEIHTKEQVYYWTSLYKRNSYIMNRENQLVSAKLYLEQPKFSVKGFKTLTYIENEFVRALGFITPLFGSIGAETVTEVIIDSTFKTNQERFELFAVNANCGGYGMPIAYLYLCTYDGTEEARSNPENTIQTRVEALQKFFTNLRQEGLKPAFVLLDKDAGEISAVSAAWSWIANIQLCYWHLEHAIDRRLKDRKSKTRMYTETKALEANRIFSFIDPSWIMRDNDNNSLWCPDESVKELLDMVKKHANMHPLIPLSKNTFLNSREIYHHCVREVYQFCHSRDLRKLWGYLWMSWYNEKDWKLFARSSYSPAMPLARTTMITESHWRVLKYNYKYYYNRPRLDHLTQILAEQLIPDFEFKLAQYNRNRGFPTWWQNFKKDWNSISLADIEPGMDDRYHVDINNWICSCPAYLRSRYLICKHLVCKKNGRQFIPTYTETARRHDYPFLVFENNNLPTITPTNNPWVMYGMNEELDTHNEEDSGTVIEQETLEHTGLDVLAERRQRLAVYRRKFEAALALYEREIDNDDFVRNYDAL</sequence>
<evidence type="ECO:0000313" key="5">
    <source>
        <dbReference type="Proteomes" id="UP000789572"/>
    </source>
</evidence>
<feature type="non-terminal residue" evidence="4">
    <location>
        <position position="798"/>
    </location>
</feature>
<dbReference type="PROSITE" id="PS50966">
    <property type="entry name" value="ZF_SWIM"/>
    <property type="match status" value="1"/>
</dbReference>
<evidence type="ECO:0000313" key="4">
    <source>
        <dbReference type="EMBL" id="CAG8586870.1"/>
    </source>
</evidence>